<dbReference type="Pfam" id="PF09346">
    <property type="entry name" value="SMI1_KNR4"/>
    <property type="match status" value="1"/>
</dbReference>
<comment type="caution">
    <text evidence="2">The sequence shown here is derived from an EMBL/GenBank/DDBJ whole genome shotgun (WGS) entry which is preliminary data.</text>
</comment>
<accession>A0ABV9BUJ9</accession>
<dbReference type="EMBL" id="JBHSFS010000022">
    <property type="protein sequence ID" value="MFC4517573.1"/>
    <property type="molecule type" value="Genomic_DNA"/>
</dbReference>
<organism evidence="2 3">
    <name type="scientific">Streptomyces ehimensis</name>
    <dbReference type="NCBI Taxonomy" id="68195"/>
    <lineage>
        <taxon>Bacteria</taxon>
        <taxon>Bacillati</taxon>
        <taxon>Actinomycetota</taxon>
        <taxon>Actinomycetes</taxon>
        <taxon>Kitasatosporales</taxon>
        <taxon>Streptomycetaceae</taxon>
        <taxon>Streptomyces</taxon>
    </lineage>
</organism>
<reference evidence="3" key="1">
    <citation type="journal article" date="2019" name="Int. J. Syst. Evol. Microbiol.">
        <title>The Global Catalogue of Microorganisms (GCM) 10K type strain sequencing project: providing services to taxonomists for standard genome sequencing and annotation.</title>
        <authorList>
            <consortium name="The Broad Institute Genomics Platform"/>
            <consortium name="The Broad Institute Genome Sequencing Center for Infectious Disease"/>
            <person name="Wu L."/>
            <person name="Ma J."/>
        </authorList>
    </citation>
    <scope>NUCLEOTIDE SEQUENCE [LARGE SCALE GENOMIC DNA]</scope>
    <source>
        <strain evidence="3">CECT 8064</strain>
    </source>
</reference>
<evidence type="ECO:0000259" key="1">
    <source>
        <dbReference type="SMART" id="SM00860"/>
    </source>
</evidence>
<evidence type="ECO:0000313" key="3">
    <source>
        <dbReference type="Proteomes" id="UP001595990"/>
    </source>
</evidence>
<dbReference type="Gene3D" id="3.40.1580.10">
    <property type="entry name" value="SMI1/KNR4-like"/>
    <property type="match status" value="1"/>
</dbReference>
<dbReference type="InterPro" id="IPR037883">
    <property type="entry name" value="Knr4/Smi1-like_sf"/>
</dbReference>
<protein>
    <submittedName>
        <fullName evidence="2">SMI1/KNR4 family protein</fullName>
    </submittedName>
</protein>
<sequence length="221" mass="24789">MANVWVGVRERVLALRTAPGMRNVFGAVWGEDLGHRFELLPPLTQAELEQAERERGVRLPEEYRSFLLEVGAGGAGPDYGIFPLRPGTTSDKTPAEPRDEPFRPEVAALFEQHREDEPARDDFASDEDFAHAYLAWDARDDELREELFTGTIHLSEQGCGYYTVLAVTGPEAGTLWDDVRALGEGIAPKRHTGTGRLTFAQWYLDWLAYAERKAWEPTAGK</sequence>
<proteinExistence type="predicted"/>
<dbReference type="SMART" id="SM00860">
    <property type="entry name" value="SMI1_KNR4"/>
    <property type="match status" value="1"/>
</dbReference>
<name>A0ABV9BUJ9_9ACTN</name>
<feature type="domain" description="Knr4/Smi1-like" evidence="1">
    <location>
        <begin position="42"/>
        <end position="205"/>
    </location>
</feature>
<dbReference type="RefSeq" id="WP_417924133.1">
    <property type="nucleotide sequence ID" value="NZ_JBHSFS010000022.1"/>
</dbReference>
<gene>
    <name evidence="2" type="ORF">ACFPEN_32265</name>
</gene>
<keyword evidence="3" id="KW-1185">Reference proteome</keyword>
<dbReference type="InterPro" id="IPR018958">
    <property type="entry name" value="Knr4/Smi1-like_dom"/>
</dbReference>
<dbReference type="Proteomes" id="UP001595990">
    <property type="component" value="Unassembled WGS sequence"/>
</dbReference>
<dbReference type="SUPFAM" id="SSF160631">
    <property type="entry name" value="SMI1/KNR4-like"/>
    <property type="match status" value="1"/>
</dbReference>
<evidence type="ECO:0000313" key="2">
    <source>
        <dbReference type="EMBL" id="MFC4517573.1"/>
    </source>
</evidence>